<dbReference type="Proteomes" id="UP000501558">
    <property type="component" value="Chromosome"/>
</dbReference>
<dbReference type="RefSeq" id="WP_167840929.1">
    <property type="nucleotide sequence ID" value="NZ_CP047628.1"/>
</dbReference>
<proteinExistence type="predicted"/>
<dbReference type="Gene3D" id="3.40.50.1360">
    <property type="match status" value="1"/>
</dbReference>
<dbReference type="PANTHER" id="PTHR42892:SF1">
    <property type="entry name" value="GLUCOSAMINE-6-PHOSPHATE ISOMERASE"/>
    <property type="match status" value="1"/>
</dbReference>
<dbReference type="Pfam" id="PF01182">
    <property type="entry name" value="Glucosamine_iso"/>
    <property type="match status" value="1"/>
</dbReference>
<gene>
    <name evidence="2" type="ORF">GU334_00650</name>
</gene>
<dbReference type="SUPFAM" id="SSF100950">
    <property type="entry name" value="NagB/RpiA/CoA transferase-like"/>
    <property type="match status" value="1"/>
</dbReference>
<organism evidence="2 3">
    <name type="scientific">Pseudolactococcus raffinolactis</name>
    <dbReference type="NCBI Taxonomy" id="1366"/>
    <lineage>
        <taxon>Bacteria</taxon>
        <taxon>Bacillati</taxon>
        <taxon>Bacillota</taxon>
        <taxon>Bacilli</taxon>
        <taxon>Lactobacillales</taxon>
        <taxon>Streptococcaceae</taxon>
        <taxon>Pseudolactococcus</taxon>
    </lineage>
</organism>
<dbReference type="InterPro" id="IPR006148">
    <property type="entry name" value="Glc/Gal-6P_isomerase"/>
</dbReference>
<dbReference type="NCBIfam" id="NF009022">
    <property type="entry name" value="PRK12358.1"/>
    <property type="match status" value="1"/>
</dbReference>
<evidence type="ECO:0000313" key="2">
    <source>
        <dbReference type="EMBL" id="QIW57519.1"/>
    </source>
</evidence>
<dbReference type="GO" id="GO:0005975">
    <property type="term" value="P:carbohydrate metabolic process"/>
    <property type="evidence" value="ECO:0007669"/>
    <property type="project" value="InterPro"/>
</dbReference>
<keyword evidence="2" id="KW-0378">Hydrolase</keyword>
<dbReference type="EC" id="3.5.99.6" evidence="2"/>
<sequence length="244" mass="26737">MQLIVEKNEAAISQVAADLLFGKMISKHRVNLAITAGATPQKTYELLVEKVKQKSYLKHVHYYNFDEMPFLNQEAHDGVTMTCLKNLYFTPAGIPAQQIHPLTASNYQTHDARLLADGGLEAIFIGIGADGHFCGNLPQTTHFQDETVAVDVTSRPDMADILKNEMVKAGVSEDLACDYYVTMGPKSVMAAQQVILMAIGEAKAKIIKQALFGEVRQAVPASILQLHPNLLVLLDEAAAREIMS</sequence>
<dbReference type="EMBL" id="CP047628">
    <property type="protein sequence ID" value="QIW57519.1"/>
    <property type="molecule type" value="Genomic_DNA"/>
</dbReference>
<keyword evidence="3" id="KW-1185">Reference proteome</keyword>
<feature type="domain" description="Glucosamine/galactosamine-6-phosphate isomerase" evidence="1">
    <location>
        <begin position="24"/>
        <end position="225"/>
    </location>
</feature>
<dbReference type="GO" id="GO:0004342">
    <property type="term" value="F:glucosamine-6-phosphate deaminase activity"/>
    <property type="evidence" value="ECO:0007669"/>
    <property type="project" value="UniProtKB-EC"/>
</dbReference>
<accession>A0AAE6YJF7</accession>
<dbReference type="InterPro" id="IPR052960">
    <property type="entry name" value="GlcN6P_deaminase-like"/>
</dbReference>
<dbReference type="PANTHER" id="PTHR42892">
    <property type="entry name" value="GLUCOSAMINE-6-PHOSPHATE DEAMINASE-LIKE PROTEIN BT_0258-RELATED"/>
    <property type="match status" value="1"/>
</dbReference>
<name>A0AAE6YJF7_9LACT</name>
<protein>
    <submittedName>
        <fullName evidence="2">Glucosamine-6-phosphate deaminase</fullName>
        <ecNumber evidence="2">3.5.99.6</ecNumber>
    </submittedName>
</protein>
<dbReference type="InterPro" id="IPR037171">
    <property type="entry name" value="NagB/RpiA_transferase-like"/>
</dbReference>
<evidence type="ECO:0000313" key="3">
    <source>
        <dbReference type="Proteomes" id="UP000501558"/>
    </source>
</evidence>
<reference evidence="2 3" key="1">
    <citation type="submission" date="2019-12" db="EMBL/GenBank/DDBJ databases">
        <title>Whole genome sequences of Lactococcus raffinolactis strains isolated from sewage.</title>
        <authorList>
            <person name="Ybazeta G."/>
            <person name="Ross M."/>
            <person name="Brabant-Kirwan D."/>
            <person name="Saleh M."/>
            <person name="Dillon J.A."/>
            <person name="Splinter K."/>
            <person name="Nokhbeh R."/>
        </authorList>
    </citation>
    <scope>NUCLEOTIDE SEQUENCE [LARGE SCALE GENOMIC DNA]</scope>
    <source>
        <strain evidence="2 3">Lr_19_14</strain>
    </source>
</reference>
<dbReference type="AlphaFoldDB" id="A0AAE6YJF7"/>
<evidence type="ECO:0000259" key="1">
    <source>
        <dbReference type="Pfam" id="PF01182"/>
    </source>
</evidence>